<sequence length="544" mass="61448">MLFSRYLHHRRHGWIRVSVDVASMYQRGPALAKRLRAWARAFLLDRKARLPSAYGSWSKSALDNDILKAELCAHLQGIGKYVCAQDIVDYLQDPDAQSRLGLKKTIALSTAKQWMKKLEYRWGKGPHGQYVDGHERADVVAYRQKTFLPAFACREATVRRWTNGGPAVPADQATVLRHTVYWFHDESCFSANDRRKVYWVPKGARAVPQPKGEGATLMVADFVSAEYGFLKSPDGSKAARVLFRPGKNRDGWFTNDDIIHQTSTAMEILSEHYRDEDHVFVFDNATTHLKRPPTALSARRMSKSPTQPDAPLFGVEVPVIGVDGKAVFGPDGKVLKEKMRMADARFADGRPQSLYFAEGHELAGTFKGMAEILIERGYDADAIRRLRAQCPKFECPAIPPLSLLSCCCRRLLYNEPDFAVVESILESHCKARGFEILFLPKFHCELNPIEQVWGFAKGTYRDLPLSVSSRSAEADLERNLNHSLDSVPLPSIRRFFTRSNRFMDAYRRGLSGKQAAWATRKYRGHRVLPMSILAELDQAGISAE</sequence>
<evidence type="ECO:0000313" key="2">
    <source>
        <dbReference type="Proteomes" id="UP000193067"/>
    </source>
</evidence>
<reference evidence="1 2" key="1">
    <citation type="journal article" date="2015" name="Biotechnol. Biofuels">
        <title>Enhanced degradation of softwood versus hardwood by the white-rot fungus Pycnoporus coccineus.</title>
        <authorList>
            <person name="Couturier M."/>
            <person name="Navarro D."/>
            <person name="Chevret D."/>
            <person name="Henrissat B."/>
            <person name="Piumi F."/>
            <person name="Ruiz-Duenas F.J."/>
            <person name="Martinez A.T."/>
            <person name="Grigoriev I.V."/>
            <person name="Riley R."/>
            <person name="Lipzen A."/>
            <person name="Berrin J.G."/>
            <person name="Master E.R."/>
            <person name="Rosso M.N."/>
        </authorList>
    </citation>
    <scope>NUCLEOTIDE SEQUENCE [LARGE SCALE GENOMIC DNA]</scope>
    <source>
        <strain evidence="1 2">BRFM310</strain>
    </source>
</reference>
<dbReference type="Proteomes" id="UP000193067">
    <property type="component" value="Unassembled WGS sequence"/>
</dbReference>
<dbReference type="OrthoDB" id="6511194at2759"/>
<dbReference type="PANTHER" id="PTHR35871">
    <property type="entry name" value="EXPRESSED PROTEIN"/>
    <property type="match status" value="1"/>
</dbReference>
<dbReference type="InterPro" id="IPR036397">
    <property type="entry name" value="RNaseH_sf"/>
</dbReference>
<dbReference type="AlphaFoldDB" id="A0A1Y2IB38"/>
<dbReference type="GO" id="GO:0003676">
    <property type="term" value="F:nucleic acid binding"/>
    <property type="evidence" value="ECO:0007669"/>
    <property type="project" value="InterPro"/>
</dbReference>
<name>A0A1Y2IB38_TRAC3</name>
<evidence type="ECO:0000313" key="1">
    <source>
        <dbReference type="EMBL" id="OSC98306.1"/>
    </source>
</evidence>
<keyword evidence="2" id="KW-1185">Reference proteome</keyword>
<evidence type="ECO:0008006" key="3">
    <source>
        <dbReference type="Google" id="ProtNLM"/>
    </source>
</evidence>
<organism evidence="1 2">
    <name type="scientific">Trametes coccinea (strain BRFM310)</name>
    <name type="common">Pycnoporus coccineus</name>
    <dbReference type="NCBI Taxonomy" id="1353009"/>
    <lineage>
        <taxon>Eukaryota</taxon>
        <taxon>Fungi</taxon>
        <taxon>Dikarya</taxon>
        <taxon>Basidiomycota</taxon>
        <taxon>Agaricomycotina</taxon>
        <taxon>Agaricomycetes</taxon>
        <taxon>Polyporales</taxon>
        <taxon>Polyporaceae</taxon>
        <taxon>Trametes</taxon>
    </lineage>
</organism>
<accession>A0A1Y2IB38</accession>
<proteinExistence type="predicted"/>
<dbReference type="Gene3D" id="3.30.420.10">
    <property type="entry name" value="Ribonuclease H-like superfamily/Ribonuclease H"/>
    <property type="match status" value="1"/>
</dbReference>
<dbReference type="PANTHER" id="PTHR35871:SF1">
    <property type="entry name" value="CXC1-LIKE CYSTEINE CLUSTER ASSOCIATED WITH KDZ TRANSPOSASES DOMAIN-CONTAINING PROTEIN"/>
    <property type="match status" value="1"/>
</dbReference>
<gene>
    <name evidence="1" type="ORF">PYCCODRAFT_1375536</name>
</gene>
<protein>
    <recommendedName>
        <fullName evidence="3">Tc1-like transposase DDE domain-containing protein</fullName>
    </recommendedName>
</protein>
<dbReference type="EMBL" id="KZ084140">
    <property type="protein sequence ID" value="OSC98306.1"/>
    <property type="molecule type" value="Genomic_DNA"/>
</dbReference>